<feature type="domain" description="Transposase IS116/IS110/IS902 C-terminal" evidence="3">
    <location>
        <begin position="187"/>
        <end position="266"/>
    </location>
</feature>
<dbReference type="AlphaFoldDB" id="A0A1A6XXW6"/>
<evidence type="ECO:0000259" key="2">
    <source>
        <dbReference type="Pfam" id="PF01548"/>
    </source>
</evidence>
<feature type="coiled-coil region" evidence="1">
    <location>
        <begin position="151"/>
        <end position="178"/>
    </location>
</feature>
<comment type="caution">
    <text evidence="4">The sequence shown here is derived from an EMBL/GenBank/DDBJ whole genome shotgun (WGS) entry which is preliminary data.</text>
</comment>
<dbReference type="RefSeq" id="WP_065198756.1">
    <property type="nucleotide sequence ID" value="NZ_LYVJ01000005.1"/>
</dbReference>
<dbReference type="PANTHER" id="PTHR33055:SF13">
    <property type="entry name" value="TRANSPOSASE"/>
    <property type="match status" value="1"/>
</dbReference>
<proteinExistence type="predicted"/>
<evidence type="ECO:0000313" key="4">
    <source>
        <dbReference type="EMBL" id="OBU67788.1"/>
    </source>
</evidence>
<evidence type="ECO:0000256" key="1">
    <source>
        <dbReference type="SAM" id="Coils"/>
    </source>
</evidence>
<organism evidence="4 5">
    <name type="scientific">Stenotrophomonas maltophilia</name>
    <name type="common">Pseudomonas maltophilia</name>
    <name type="synonym">Xanthomonas maltophilia</name>
    <dbReference type="NCBI Taxonomy" id="40324"/>
    <lineage>
        <taxon>Bacteria</taxon>
        <taxon>Pseudomonadati</taxon>
        <taxon>Pseudomonadota</taxon>
        <taxon>Gammaproteobacteria</taxon>
        <taxon>Lysobacterales</taxon>
        <taxon>Lysobacteraceae</taxon>
        <taxon>Stenotrophomonas</taxon>
        <taxon>Stenotrophomonas maltophilia group</taxon>
    </lineage>
</organism>
<dbReference type="PANTHER" id="PTHR33055">
    <property type="entry name" value="TRANSPOSASE FOR INSERTION SEQUENCE ELEMENT IS1111A"/>
    <property type="match status" value="1"/>
</dbReference>
<reference evidence="4 5" key="1">
    <citation type="submission" date="2016-05" db="EMBL/GenBank/DDBJ databases">
        <title>Draft Genome Sequences of Stenotrophomonas maltophilia Strains Sm32COP, Sm41DVV, Sm46PAILV, SmF3, SmF22, SmSOFb1 and SmCVFa1, Isolated from Different Manures, in France.</title>
        <authorList>
            <person name="Nazaret S."/>
            <person name="Bodilis J."/>
        </authorList>
    </citation>
    <scope>NUCLEOTIDE SEQUENCE [LARGE SCALE GENOMIC DNA]</scope>
    <source>
        <strain evidence="4 5">Sm46PAILV</strain>
    </source>
</reference>
<keyword evidence="1" id="KW-0175">Coiled coil</keyword>
<sequence length="304" mass="33652">MFGIGIDVSKATLDVAVHGEQFRQFSNDKRGFVRLIRWLKKWPIKQVVLEASGGYERAALDVLHAAGLPMVRINPARARRFAQGTGRAAKTDRLDATVLAQMAHLLPLTRYVPPAPWQQRLSEFAQCRRHLVQMRVSEMQRLRRLVDPDLIAMKQRHIAQLSDDLKQLDKAIAEQLEGQPGWKNIGALKGVGPILISTLACELPELGSLGSKAIASLVGLAPMNRESGTWQGQRRISGGRAVVREALYMAALTAIRYEPRLRAFYAGLKAKGKASKVALVAVMRKMLVILNARKRDAEVTPGCP</sequence>
<dbReference type="InterPro" id="IPR047650">
    <property type="entry name" value="Transpos_IS110"/>
</dbReference>
<gene>
    <name evidence="4" type="ORF">A9K58_07390</name>
</gene>
<feature type="domain" description="Transposase IS110-like N-terminal" evidence="2">
    <location>
        <begin position="4"/>
        <end position="147"/>
    </location>
</feature>
<name>A0A1A6XXW6_STEMA</name>
<evidence type="ECO:0000259" key="3">
    <source>
        <dbReference type="Pfam" id="PF02371"/>
    </source>
</evidence>
<dbReference type="EMBL" id="LYVJ01000005">
    <property type="protein sequence ID" value="OBU67788.1"/>
    <property type="molecule type" value="Genomic_DNA"/>
</dbReference>
<dbReference type="InterPro" id="IPR002525">
    <property type="entry name" value="Transp_IS110-like_N"/>
</dbReference>
<dbReference type="OrthoDB" id="9795150at2"/>
<dbReference type="GO" id="GO:0003677">
    <property type="term" value="F:DNA binding"/>
    <property type="evidence" value="ECO:0007669"/>
    <property type="project" value="InterPro"/>
</dbReference>
<protein>
    <submittedName>
        <fullName evidence="4">Transposase</fullName>
    </submittedName>
</protein>
<accession>A0A1A6XXW6</accession>
<dbReference type="InterPro" id="IPR003346">
    <property type="entry name" value="Transposase_20"/>
</dbReference>
<dbReference type="Pfam" id="PF01548">
    <property type="entry name" value="DEDD_Tnp_IS110"/>
    <property type="match status" value="1"/>
</dbReference>
<dbReference type="GO" id="GO:0006313">
    <property type="term" value="P:DNA transposition"/>
    <property type="evidence" value="ECO:0007669"/>
    <property type="project" value="InterPro"/>
</dbReference>
<evidence type="ECO:0000313" key="5">
    <source>
        <dbReference type="Proteomes" id="UP000092256"/>
    </source>
</evidence>
<dbReference type="Proteomes" id="UP000092256">
    <property type="component" value="Unassembled WGS sequence"/>
</dbReference>
<dbReference type="GO" id="GO:0004803">
    <property type="term" value="F:transposase activity"/>
    <property type="evidence" value="ECO:0007669"/>
    <property type="project" value="InterPro"/>
</dbReference>
<dbReference type="Pfam" id="PF02371">
    <property type="entry name" value="Transposase_20"/>
    <property type="match status" value="1"/>
</dbReference>